<dbReference type="InterPro" id="IPR051907">
    <property type="entry name" value="DoxX-like_oxidoreductase"/>
</dbReference>
<feature type="transmembrane region" description="Helical" evidence="7">
    <location>
        <begin position="174"/>
        <end position="193"/>
    </location>
</feature>
<feature type="transmembrane region" description="Helical" evidence="7">
    <location>
        <begin position="106"/>
        <end position="123"/>
    </location>
</feature>
<feature type="transmembrane region" description="Helical" evidence="7">
    <location>
        <begin position="39"/>
        <end position="59"/>
    </location>
</feature>
<reference evidence="9" key="1">
    <citation type="submission" date="2016-11" db="EMBL/GenBank/DDBJ databases">
        <authorList>
            <person name="Varghese N."/>
            <person name="Submissions S."/>
        </authorList>
    </citation>
    <scope>NUCLEOTIDE SEQUENCE [LARGE SCALE GENOMIC DNA]</scope>
    <source>
        <strain evidence="9">DSM 16579</strain>
    </source>
</reference>
<evidence type="ECO:0000256" key="3">
    <source>
        <dbReference type="ARBA" id="ARBA00022475"/>
    </source>
</evidence>
<gene>
    <name evidence="8" type="ORF">SAMN02745753_03216</name>
</gene>
<dbReference type="Pfam" id="PF07681">
    <property type="entry name" value="DoxX"/>
    <property type="match status" value="1"/>
</dbReference>
<dbReference type="STRING" id="1122206.SAMN02745753_03216"/>
<evidence type="ECO:0000256" key="6">
    <source>
        <dbReference type="ARBA" id="ARBA00023136"/>
    </source>
</evidence>
<evidence type="ECO:0000313" key="9">
    <source>
        <dbReference type="Proteomes" id="UP000184517"/>
    </source>
</evidence>
<dbReference type="RefSeq" id="WP_245813166.1">
    <property type="nucleotide sequence ID" value="NZ_FQVF01000015.1"/>
</dbReference>
<keyword evidence="6 7" id="KW-0472">Membrane</keyword>
<sequence length="201" mass="22105">METTKVERDSMSKLPVFKNEKNNLYLPFMSSFYNTFAQPFGWALFRIVIGGMLVVEGWPKIIAPFAQVGFVENLGFYPGWLWSPMLAGMQFFGGMFIAVGLLTRPIALANAVMLAITLWFHFAHPYGDALLTQAGIDALNSGSDFFTPNGIKRLADGGGAFLTSVQLKAELASIFWTAGALLIAAFGGAHFSLDRLFKKQF</sequence>
<dbReference type="AlphaFoldDB" id="A0A1M5GUF5"/>
<accession>A0A1M5GUF5</accession>
<keyword evidence="4 7" id="KW-0812">Transmembrane</keyword>
<dbReference type="InterPro" id="IPR032808">
    <property type="entry name" value="DoxX"/>
</dbReference>
<dbReference type="GO" id="GO:0005886">
    <property type="term" value="C:plasma membrane"/>
    <property type="evidence" value="ECO:0007669"/>
    <property type="project" value="UniProtKB-SubCell"/>
</dbReference>
<evidence type="ECO:0000256" key="1">
    <source>
        <dbReference type="ARBA" id="ARBA00004651"/>
    </source>
</evidence>
<keyword evidence="5 7" id="KW-1133">Transmembrane helix</keyword>
<feature type="transmembrane region" description="Helical" evidence="7">
    <location>
        <begin position="79"/>
        <end position="99"/>
    </location>
</feature>
<dbReference type="PANTHER" id="PTHR33452">
    <property type="entry name" value="OXIDOREDUCTASE CATD-RELATED"/>
    <property type="match status" value="1"/>
</dbReference>
<dbReference type="Proteomes" id="UP000184517">
    <property type="component" value="Unassembled WGS sequence"/>
</dbReference>
<name>A0A1M5GUF5_9GAMM</name>
<evidence type="ECO:0000256" key="4">
    <source>
        <dbReference type="ARBA" id="ARBA00022692"/>
    </source>
</evidence>
<keyword evidence="3" id="KW-1003">Cell membrane</keyword>
<dbReference type="PANTHER" id="PTHR33452:SF1">
    <property type="entry name" value="INNER MEMBRANE PROTEIN YPHA-RELATED"/>
    <property type="match status" value="1"/>
</dbReference>
<protein>
    <submittedName>
        <fullName evidence="8">Putative oxidoreductase</fullName>
    </submittedName>
</protein>
<keyword evidence="9" id="KW-1185">Reference proteome</keyword>
<evidence type="ECO:0000256" key="7">
    <source>
        <dbReference type="SAM" id="Phobius"/>
    </source>
</evidence>
<proteinExistence type="inferred from homology"/>
<evidence type="ECO:0000313" key="8">
    <source>
        <dbReference type="EMBL" id="SHG07323.1"/>
    </source>
</evidence>
<evidence type="ECO:0000256" key="5">
    <source>
        <dbReference type="ARBA" id="ARBA00022989"/>
    </source>
</evidence>
<dbReference type="EMBL" id="FQVF01000015">
    <property type="protein sequence ID" value="SHG07323.1"/>
    <property type="molecule type" value="Genomic_DNA"/>
</dbReference>
<organism evidence="8 9">
    <name type="scientific">Marinomonas polaris DSM 16579</name>
    <dbReference type="NCBI Taxonomy" id="1122206"/>
    <lineage>
        <taxon>Bacteria</taxon>
        <taxon>Pseudomonadati</taxon>
        <taxon>Pseudomonadota</taxon>
        <taxon>Gammaproteobacteria</taxon>
        <taxon>Oceanospirillales</taxon>
        <taxon>Oceanospirillaceae</taxon>
        <taxon>Marinomonas</taxon>
    </lineage>
</organism>
<evidence type="ECO:0000256" key="2">
    <source>
        <dbReference type="ARBA" id="ARBA00006679"/>
    </source>
</evidence>
<comment type="subcellular location">
    <subcellularLocation>
        <location evidence="1">Cell membrane</location>
        <topology evidence="1">Multi-pass membrane protein</topology>
    </subcellularLocation>
</comment>
<comment type="similarity">
    <text evidence="2">Belongs to the DoxX family.</text>
</comment>